<evidence type="ECO:0000256" key="2">
    <source>
        <dbReference type="ARBA" id="ARBA00022679"/>
    </source>
</evidence>
<keyword evidence="5" id="KW-1185">Reference proteome</keyword>
<reference evidence="4" key="1">
    <citation type="journal article" date="2009" name="Rice">
        <title>De Novo Next Generation Sequencing of Plant Genomes.</title>
        <authorList>
            <person name="Rounsley S."/>
            <person name="Marri P.R."/>
            <person name="Yu Y."/>
            <person name="He R."/>
            <person name="Sisneros N."/>
            <person name="Goicoechea J.L."/>
            <person name="Lee S.J."/>
            <person name="Angelova A."/>
            <person name="Kudrna D."/>
            <person name="Luo M."/>
            <person name="Affourtit J."/>
            <person name="Desany B."/>
            <person name="Knight J."/>
            <person name="Niazi F."/>
            <person name="Egholm M."/>
            <person name="Wing R.A."/>
        </authorList>
    </citation>
    <scope>NUCLEOTIDE SEQUENCE [LARGE SCALE GENOMIC DNA]</scope>
    <source>
        <strain evidence="4">cv. IRGC 105608</strain>
    </source>
</reference>
<evidence type="ECO:0000259" key="3">
    <source>
        <dbReference type="Pfam" id="PF00685"/>
    </source>
</evidence>
<feature type="domain" description="Sulfotransferase" evidence="3">
    <location>
        <begin position="66"/>
        <end position="330"/>
    </location>
</feature>
<dbReference type="HOGENOM" id="CLU_027239_9_0_1"/>
<dbReference type="STRING" id="65489.A0A0D3H242"/>
<dbReference type="Proteomes" id="UP000026960">
    <property type="component" value="Chromosome 8"/>
</dbReference>
<dbReference type="SUPFAM" id="SSF52540">
    <property type="entry name" value="P-loop containing nucleoside triphosphate hydrolases"/>
    <property type="match status" value="2"/>
</dbReference>
<evidence type="ECO:0000313" key="4">
    <source>
        <dbReference type="EnsemblPlants" id="OBART08G20350.1"/>
    </source>
</evidence>
<feature type="domain" description="Sulfotransferase" evidence="3">
    <location>
        <begin position="428"/>
        <end position="690"/>
    </location>
</feature>
<dbReference type="eggNOG" id="KOG1584">
    <property type="taxonomic scope" value="Eukaryota"/>
</dbReference>
<dbReference type="InterPro" id="IPR027417">
    <property type="entry name" value="P-loop_NTPase"/>
</dbReference>
<dbReference type="Gene3D" id="3.40.50.300">
    <property type="entry name" value="P-loop containing nucleotide triphosphate hydrolases"/>
    <property type="match status" value="3"/>
</dbReference>
<evidence type="ECO:0000256" key="1">
    <source>
        <dbReference type="ARBA" id="ARBA00005771"/>
    </source>
</evidence>
<keyword evidence="2" id="KW-0808">Transferase</keyword>
<dbReference type="Gramene" id="OBART08G20350.1">
    <property type="protein sequence ID" value="OBART08G20350.1"/>
    <property type="gene ID" value="OBART08G20350"/>
</dbReference>
<dbReference type="InterPro" id="IPR000863">
    <property type="entry name" value="Sulfotransferase_dom"/>
</dbReference>
<name>A0A0D3H242_9ORYZ</name>
<sequence length="693" mass="77646">MAQLGRLPDAESVVVVPTATGDDVVLASLPTREGWWTAFVRYHGCWMTPQGATSVSLVRAQFAPRPDDVLLATYPKCGTTWLKALSFAIANRSRHPVVGAGAGDHPLLTTHPQDLAPFIETPFRHLHPLAALDALPSPRLLSTHLPHQLLPPRAAELGCRIVYLCREPKDVVVSTWHFMNKVGNGFFLDLDEAFELFVDGCSLYGPIWDHCLGYWRKSIEEPDRVLFLKYDDMMADPTGHVKKLAEFLRVPFTDDEVDAGVVEEVVRLCSFEKLSRLPVNSSGVVDRIGGRPMENSSFFRKAKVGDWKNSLTQEMAQKLDAVIAEKLKGSVEEWKNYLTEEMAKKLDAVVEEKLKGSAAMAQVELEADSVLTGEEEDESLLLSMSSSSNKLQTREGWWTTFVLYDGCWMDRQAAMSVSLVRAQFVPRDDDVLLATYPKCGTTWLKALAFAITNRRRHHVVGAGDHPLITQSPHDLVPFIELPFRHIHPLAAALDAISSPRLLGTHMPHHLLPPRVGCRIVYLCREPKDVVISTWHFMNKVIEGFSIDFDKAFELFVDGCSPFGPIWNHCLGYWNKHVEEPDRVLFLKYDDMMADPAGHVKKLAEFLRVPFTDDEADAGVVEEVVRLCSFEKLSCLPVNSGVAGRVGVDERPMKNSVFFRKGKVGDWKNYLTKEMAKKLDAVIEEKLKGSGLTF</sequence>
<reference evidence="4" key="2">
    <citation type="submission" date="2015-03" db="UniProtKB">
        <authorList>
            <consortium name="EnsemblPlants"/>
        </authorList>
    </citation>
    <scope>IDENTIFICATION</scope>
</reference>
<proteinExistence type="inferred from homology"/>
<dbReference type="AlphaFoldDB" id="A0A0D3H242"/>
<dbReference type="EnsemblPlants" id="OBART08G20350.1">
    <property type="protein sequence ID" value="OBART08G20350.1"/>
    <property type="gene ID" value="OBART08G20350"/>
</dbReference>
<accession>A0A0D3H242</accession>
<dbReference type="GO" id="GO:0008146">
    <property type="term" value="F:sulfotransferase activity"/>
    <property type="evidence" value="ECO:0007669"/>
    <property type="project" value="InterPro"/>
</dbReference>
<organism evidence="4">
    <name type="scientific">Oryza barthii</name>
    <dbReference type="NCBI Taxonomy" id="65489"/>
    <lineage>
        <taxon>Eukaryota</taxon>
        <taxon>Viridiplantae</taxon>
        <taxon>Streptophyta</taxon>
        <taxon>Embryophyta</taxon>
        <taxon>Tracheophyta</taxon>
        <taxon>Spermatophyta</taxon>
        <taxon>Magnoliopsida</taxon>
        <taxon>Liliopsida</taxon>
        <taxon>Poales</taxon>
        <taxon>Poaceae</taxon>
        <taxon>BOP clade</taxon>
        <taxon>Oryzoideae</taxon>
        <taxon>Oryzeae</taxon>
        <taxon>Oryzinae</taxon>
        <taxon>Oryza</taxon>
    </lineage>
</organism>
<dbReference type="PaxDb" id="65489-OBART08G20350.1"/>
<evidence type="ECO:0000313" key="5">
    <source>
        <dbReference type="Proteomes" id="UP000026960"/>
    </source>
</evidence>
<comment type="similarity">
    <text evidence="1">Belongs to the sulfotransferase 1 family.</text>
</comment>
<protein>
    <recommendedName>
        <fullName evidence="3">Sulfotransferase domain-containing protein</fullName>
    </recommendedName>
</protein>
<dbReference type="Pfam" id="PF00685">
    <property type="entry name" value="Sulfotransfer_1"/>
    <property type="match status" value="2"/>
</dbReference>
<dbReference type="PANTHER" id="PTHR11783">
    <property type="entry name" value="SULFOTRANSFERASE SULT"/>
    <property type="match status" value="1"/>
</dbReference>